<evidence type="ECO:0000313" key="2">
    <source>
        <dbReference type="Proteomes" id="UP001362999"/>
    </source>
</evidence>
<gene>
    <name evidence="1" type="ORF">R3P38DRAFT_2909914</name>
</gene>
<keyword evidence="2" id="KW-1185">Reference proteome</keyword>
<dbReference type="EMBL" id="JAWWNJ010000019">
    <property type="protein sequence ID" value="KAK7035947.1"/>
    <property type="molecule type" value="Genomic_DNA"/>
</dbReference>
<reference evidence="1 2" key="1">
    <citation type="journal article" date="2024" name="J Genomics">
        <title>Draft genome sequencing and assembly of Favolaschia claudopus CIRM-BRFM 2984 isolated from oak limbs.</title>
        <authorList>
            <person name="Navarro D."/>
            <person name="Drula E."/>
            <person name="Chaduli D."/>
            <person name="Cazenave R."/>
            <person name="Ahrendt S."/>
            <person name="Wang J."/>
            <person name="Lipzen A."/>
            <person name="Daum C."/>
            <person name="Barry K."/>
            <person name="Grigoriev I.V."/>
            <person name="Favel A."/>
            <person name="Rosso M.N."/>
            <person name="Martin F."/>
        </authorList>
    </citation>
    <scope>NUCLEOTIDE SEQUENCE [LARGE SCALE GENOMIC DNA]</scope>
    <source>
        <strain evidence="1 2">CIRM-BRFM 2984</strain>
    </source>
</reference>
<dbReference type="AlphaFoldDB" id="A0AAW0CCK4"/>
<protein>
    <submittedName>
        <fullName evidence="1">Uncharacterized protein</fullName>
    </submittedName>
</protein>
<organism evidence="1 2">
    <name type="scientific">Favolaschia claudopus</name>
    <dbReference type="NCBI Taxonomy" id="2862362"/>
    <lineage>
        <taxon>Eukaryota</taxon>
        <taxon>Fungi</taxon>
        <taxon>Dikarya</taxon>
        <taxon>Basidiomycota</taxon>
        <taxon>Agaricomycotina</taxon>
        <taxon>Agaricomycetes</taxon>
        <taxon>Agaricomycetidae</taxon>
        <taxon>Agaricales</taxon>
        <taxon>Marasmiineae</taxon>
        <taxon>Mycenaceae</taxon>
        <taxon>Favolaschia</taxon>
    </lineage>
</organism>
<dbReference type="Proteomes" id="UP001362999">
    <property type="component" value="Unassembled WGS sequence"/>
</dbReference>
<sequence>MHSTGADTFLPHKQTNALTARQERRLRNYLEEQFLELTRGYKTRSEPASSVPTLQSYLDSAQQILAMILRIPPVDPSTSLRTAFLLRFTNDVLSSVSGYSIDSTAIPILYDWLDDLDQAWLMVLQTKVWDPENGPIDLVLAAEAAAAATKSSPLTQTERTRLRSLLLGGTETLEEWLATVGTRPALDSIREEDEEDAGPLYDVRDMLEGLGLENEFDQLFWRTLRELGLGGQENLPIVVPEIQLEDEDDSDMMEVVI</sequence>
<accession>A0AAW0CCK4</accession>
<name>A0AAW0CCK4_9AGAR</name>
<proteinExistence type="predicted"/>
<evidence type="ECO:0000313" key="1">
    <source>
        <dbReference type="EMBL" id="KAK7035947.1"/>
    </source>
</evidence>
<comment type="caution">
    <text evidence="1">The sequence shown here is derived from an EMBL/GenBank/DDBJ whole genome shotgun (WGS) entry which is preliminary data.</text>
</comment>